<accession>A0A839QKE6</accession>
<dbReference type="AlphaFoldDB" id="A0A839QKE6"/>
<comment type="caution">
    <text evidence="2">The sequence shown here is derived from an EMBL/GenBank/DDBJ whole genome shotgun (WGS) entry which is preliminary data.</text>
</comment>
<evidence type="ECO:0000313" key="2">
    <source>
        <dbReference type="EMBL" id="MBB2993662.1"/>
    </source>
</evidence>
<protein>
    <submittedName>
        <fullName evidence="2">Uncharacterized protein</fullName>
    </submittedName>
</protein>
<evidence type="ECO:0000256" key="1">
    <source>
        <dbReference type="SAM" id="Phobius"/>
    </source>
</evidence>
<dbReference type="RefSeq" id="WP_183474146.1">
    <property type="nucleotide sequence ID" value="NZ_JACHVU010000021.1"/>
</dbReference>
<evidence type="ECO:0000313" key="3">
    <source>
        <dbReference type="Proteomes" id="UP000550501"/>
    </source>
</evidence>
<keyword evidence="1" id="KW-0472">Membrane</keyword>
<keyword evidence="1" id="KW-0812">Transmembrane</keyword>
<organism evidence="2 3">
    <name type="scientific">Mycolicibacterium iranicum</name>
    <name type="common">Mycobacterium iranicum</name>
    <dbReference type="NCBI Taxonomy" id="912594"/>
    <lineage>
        <taxon>Bacteria</taxon>
        <taxon>Bacillati</taxon>
        <taxon>Actinomycetota</taxon>
        <taxon>Actinomycetes</taxon>
        <taxon>Mycobacteriales</taxon>
        <taxon>Mycobacteriaceae</taxon>
        <taxon>Mycolicibacterium</taxon>
    </lineage>
</organism>
<dbReference type="EMBL" id="JACHVU010000021">
    <property type="protein sequence ID" value="MBB2993662.1"/>
    <property type="molecule type" value="Genomic_DNA"/>
</dbReference>
<dbReference type="Proteomes" id="UP000550501">
    <property type="component" value="Unassembled WGS sequence"/>
</dbReference>
<keyword evidence="3" id="KW-1185">Reference proteome</keyword>
<name>A0A839QKE6_MYCIR</name>
<keyword evidence="1" id="KW-1133">Transmembrane helix</keyword>
<proteinExistence type="predicted"/>
<feature type="transmembrane region" description="Helical" evidence="1">
    <location>
        <begin position="6"/>
        <end position="29"/>
    </location>
</feature>
<sequence>MADGVAIAGLVFGGIGSAIGIGAVVYAHIGNSIAKRSEQTAEDTKVLAEKANDLARESNTIATDAKQLAEESNDISRRGELRETERHDVHWEGDWETPGRYVLTKLGNDEAHHVTASVVYKAERLTRQTDLISDAGNVLIFEFPSALQDFHREAREHLADLRAARASTYRLGPIGGRRAHRIEERVDWSTPRGNPRHHEDASLATFDRWYPED</sequence>
<reference evidence="2 3" key="1">
    <citation type="submission" date="2020-08" db="EMBL/GenBank/DDBJ databases">
        <title>The Agave Microbiome: Exploring the role of microbial communities in plant adaptations to desert environments.</title>
        <authorList>
            <person name="Partida-Martinez L.P."/>
        </authorList>
    </citation>
    <scope>NUCLEOTIDE SEQUENCE [LARGE SCALE GENOMIC DNA]</scope>
    <source>
        <strain evidence="2 3">AT2.18</strain>
    </source>
</reference>
<gene>
    <name evidence="2" type="ORF">FHR72_005173</name>
</gene>